<keyword evidence="3" id="KW-1185">Reference proteome</keyword>
<dbReference type="Proteomes" id="UP001303760">
    <property type="component" value="Unassembled WGS sequence"/>
</dbReference>
<sequence>MGKHISTPIFIIAIVVSIFGSALLSILGVYLFLRRRREARRQRQEHEKVASAALDRAIVSYIAKELSGEQGASDQQAPEPLELAMSTAADANMKDMEVDRRMDIHRSEESPTPSVERIPSLRRSETSITDTVNSLPRLTFSHFADSVEQVYGDILARPLERVSIHAAPSLPKFVPPARDDDVGWPLTKETQL</sequence>
<gene>
    <name evidence="2" type="ORF">C8A03DRAFT_15011</name>
</gene>
<dbReference type="EMBL" id="MU860091">
    <property type="protein sequence ID" value="KAK4238536.1"/>
    <property type="molecule type" value="Genomic_DNA"/>
</dbReference>
<comment type="caution">
    <text evidence="2">The sequence shown here is derived from an EMBL/GenBank/DDBJ whole genome shotgun (WGS) entry which is preliminary data.</text>
</comment>
<evidence type="ECO:0000256" key="1">
    <source>
        <dbReference type="SAM" id="Phobius"/>
    </source>
</evidence>
<accession>A0AAN7CAM1</accession>
<keyword evidence="1" id="KW-0472">Membrane</keyword>
<protein>
    <submittedName>
        <fullName evidence="2">Uncharacterized protein</fullName>
    </submittedName>
</protein>
<reference evidence="2" key="1">
    <citation type="journal article" date="2023" name="Mol. Phylogenet. Evol.">
        <title>Genome-scale phylogeny and comparative genomics of the fungal order Sordariales.</title>
        <authorList>
            <person name="Hensen N."/>
            <person name="Bonometti L."/>
            <person name="Westerberg I."/>
            <person name="Brannstrom I.O."/>
            <person name="Guillou S."/>
            <person name="Cros-Aarteil S."/>
            <person name="Calhoun S."/>
            <person name="Haridas S."/>
            <person name="Kuo A."/>
            <person name="Mondo S."/>
            <person name="Pangilinan J."/>
            <person name="Riley R."/>
            <person name="LaButti K."/>
            <person name="Andreopoulos B."/>
            <person name="Lipzen A."/>
            <person name="Chen C."/>
            <person name="Yan M."/>
            <person name="Daum C."/>
            <person name="Ng V."/>
            <person name="Clum A."/>
            <person name="Steindorff A."/>
            <person name="Ohm R.A."/>
            <person name="Martin F."/>
            <person name="Silar P."/>
            <person name="Natvig D.O."/>
            <person name="Lalanne C."/>
            <person name="Gautier V."/>
            <person name="Ament-Velasquez S.L."/>
            <person name="Kruys A."/>
            <person name="Hutchinson M.I."/>
            <person name="Powell A.J."/>
            <person name="Barry K."/>
            <person name="Miller A.N."/>
            <person name="Grigoriev I.V."/>
            <person name="Debuchy R."/>
            <person name="Gladieux P."/>
            <person name="Hiltunen Thoren M."/>
            <person name="Johannesson H."/>
        </authorList>
    </citation>
    <scope>NUCLEOTIDE SEQUENCE</scope>
    <source>
        <strain evidence="2">CBS 532.94</strain>
    </source>
</reference>
<evidence type="ECO:0000313" key="2">
    <source>
        <dbReference type="EMBL" id="KAK4238536.1"/>
    </source>
</evidence>
<organism evidence="2 3">
    <name type="scientific">Achaetomium macrosporum</name>
    <dbReference type="NCBI Taxonomy" id="79813"/>
    <lineage>
        <taxon>Eukaryota</taxon>
        <taxon>Fungi</taxon>
        <taxon>Dikarya</taxon>
        <taxon>Ascomycota</taxon>
        <taxon>Pezizomycotina</taxon>
        <taxon>Sordariomycetes</taxon>
        <taxon>Sordariomycetidae</taxon>
        <taxon>Sordariales</taxon>
        <taxon>Chaetomiaceae</taxon>
        <taxon>Achaetomium</taxon>
    </lineage>
</organism>
<evidence type="ECO:0000313" key="3">
    <source>
        <dbReference type="Proteomes" id="UP001303760"/>
    </source>
</evidence>
<reference evidence="2" key="2">
    <citation type="submission" date="2023-05" db="EMBL/GenBank/DDBJ databases">
        <authorList>
            <consortium name="Lawrence Berkeley National Laboratory"/>
            <person name="Steindorff A."/>
            <person name="Hensen N."/>
            <person name="Bonometti L."/>
            <person name="Westerberg I."/>
            <person name="Brannstrom I.O."/>
            <person name="Guillou S."/>
            <person name="Cros-Aarteil S."/>
            <person name="Calhoun S."/>
            <person name="Haridas S."/>
            <person name="Kuo A."/>
            <person name="Mondo S."/>
            <person name="Pangilinan J."/>
            <person name="Riley R."/>
            <person name="Labutti K."/>
            <person name="Andreopoulos B."/>
            <person name="Lipzen A."/>
            <person name="Chen C."/>
            <person name="Yanf M."/>
            <person name="Daum C."/>
            <person name="Ng V."/>
            <person name="Clum A."/>
            <person name="Ohm R."/>
            <person name="Martin F."/>
            <person name="Silar P."/>
            <person name="Natvig D."/>
            <person name="Lalanne C."/>
            <person name="Gautier V."/>
            <person name="Ament-Velasquez S.L."/>
            <person name="Kruys A."/>
            <person name="Hutchinson M.I."/>
            <person name="Powell A.J."/>
            <person name="Barry K."/>
            <person name="Miller A.N."/>
            <person name="Grigoriev I.V."/>
            <person name="Debuchy R."/>
            <person name="Gladieux P."/>
            <person name="Thoren M.H."/>
            <person name="Johannesson H."/>
        </authorList>
    </citation>
    <scope>NUCLEOTIDE SEQUENCE</scope>
    <source>
        <strain evidence="2">CBS 532.94</strain>
    </source>
</reference>
<feature type="transmembrane region" description="Helical" evidence="1">
    <location>
        <begin position="6"/>
        <end position="33"/>
    </location>
</feature>
<dbReference type="AlphaFoldDB" id="A0AAN7CAM1"/>
<proteinExistence type="predicted"/>
<name>A0AAN7CAM1_9PEZI</name>
<keyword evidence="1" id="KW-0812">Transmembrane</keyword>
<keyword evidence="1" id="KW-1133">Transmembrane helix</keyword>